<dbReference type="Gene3D" id="2.60.40.10">
    <property type="entry name" value="Immunoglobulins"/>
    <property type="match status" value="1"/>
</dbReference>
<feature type="non-terminal residue" evidence="3">
    <location>
        <position position="1830"/>
    </location>
</feature>
<evidence type="ECO:0000313" key="4">
    <source>
        <dbReference type="Proteomes" id="UP001298681"/>
    </source>
</evidence>
<sequence>MFQVKRRATALLLAALMATSGSGAVGMAADYSARGSLDSGAVWELGDTQVTGSLHAAPAEADLEQEGPLGWIHFSDKTLENCPQKDGDNGITNVELSGTLAQIAGDTATDFRYTDAPEGNTKGQVINGTGGRVSFHVPASTEPRYLRVYTGSWASEITLRVSINGEEQYTRSFGKRTTTSGADCYVSWITYQTESEEDEVTVTAEITDVYDSSGSGNMSIQAIALTDEAFPEEEQLVTGQVLDAPETANLTKQGGIDWVQLDQTDFGAFNRKDTEDPMIGGPTLIGTQDYVATNTQTNFVFLDGISPIQSVEDDNHKGLVFTGEGNGLEFTLPASKEERYVNIYTGAWAADITAEVYVNDERVYAETYGSADTTAGTPADYKMLQLSYSCADEGDEVRVRMVVSRAYDSQWGNMSVSAITLNDALVEDTGSVAAGKVSTAPVSADLTSEGNIDWAYFNNASFADYNRKNVEESQITNVTPVGEQQGSPVIQDAKTAYVYTDGVGPETEEGAHNGFVFVKEGSGVTFNVPGGPDLKYLNVYTGEWASDITLELLVNGEVEYSATYGSSVTTAGTPAVCNVARLQYYTPSEDDEVEVRVLISHGYDVNWGNMSIQAVTLSDTAPVSLDEKITTDEWEIDHTGGQIQSMKTLIDGEMYTIPMRTDDRGGFIWKYNGRQIAMTSGDPAEDGSITYTGRSRSSNEDLTFTLRYSVDEQKQLVVTASVTNNKDTEQPVDKLSLNLGFNTYLESYPQYNDQLFPTLLRCEKTHLWGYLSTPSGRLMTIATDAPVASYTLDYEWGAHRIYTASLDVLQSGELPERHPEGMDHLAANETKTWNVYLKPVENLNAIDEVKPTISNNTMLPTIDADRYTMAENEVSQVTIYSQSPLKDGVVTIVDEDGNETPLAVTDNGDNTYSCTFEAEGKAEGVYKLWAENEAGYKSEGMFTIRMPWSWYTKMARKAAVEAPQKATSHTESWYGLYSAYIAKRYFPDEELDMAIDEKFEEIYPLMYDVTTDLPTSWQSRIQNHSGMLGVFVDKYQSSGNMSDLESAVHLADFLLTTQGESGGYYNGSTDYTSVIYPAKSIMELIYVEKDLMNDESLSEEDRATWAERYERHFASVTRAMDNLVNLDGHFETEGQQTFEDGANSCSATQLSEFALMFPEGSAEREKYTNAALKIMNYHTSHQQSIIPDSRMNGGTLRFWEAQYDVEMQLTGDSPNMMNSPHGWSAWNIYALFNLYELTGDQQYLERGMNAMGSCAQLMGFDGTLRWAFIADPYRNTGLWVKDEEASHDDVIVGKHVNTVIGEEYVDMISYWWRAPKNTWVPGYTAMGGAVTQGAACDNDVHEVFKALGEVALTKAYVFQKDDGAYEAYNCTVEETDGGLVITPAEDVVSNVSVQVNQDTNVTVKFYNGDLSTTVSAGLPQWVSTEENAADFENGDKDSSLSSLTVSNGELSPSFQADVLEYTVDIGAQAGTVDITPTANSEHAVVYVNGTRVLPGESYTVTMDSAMQEKTIPIVVKSQYQATETNYTVTVSTMGDYENVARKASNVTATRIQGPATNPMSLIDGHHGLDGSTTTHLTVAPDGTPDNFITLSWDEPQSFEKVLVWTFYGTQQGPIRWDYQVSRDHGQTWETVAEDVTAEWQYADKTQESHEVSFEEPLTGVTDLRMVLKEGLHAWGNTCINEIEAFGKKAEEPQEQNLTATYNNKDVTLTVNGEPQKIADLLGKFEMKDVADGTEVELTFAPRVEGKNFRSVTINGGEPQLISGDTYTYTATVENGAVNLDFVFEVTDKRILEETYNYAKTYVDDGTVDSLVTAAKEAFMEAYNTAAAVLA</sequence>
<dbReference type="InterPro" id="IPR025883">
    <property type="entry name" value="Cadherin-like_domain"/>
</dbReference>
<dbReference type="Pfam" id="PF12733">
    <property type="entry name" value="Cadherin-like"/>
    <property type="match status" value="1"/>
</dbReference>
<dbReference type="InterPro" id="IPR008928">
    <property type="entry name" value="6-hairpin_glycosidase_sf"/>
</dbReference>
<feature type="domain" description="Cadherin-like beta-sandwich-like" evidence="2">
    <location>
        <begin position="1440"/>
        <end position="1531"/>
    </location>
</feature>
<dbReference type="Proteomes" id="UP001298681">
    <property type="component" value="Unassembled WGS sequence"/>
</dbReference>
<dbReference type="EMBL" id="JAKNHQ010000023">
    <property type="protein sequence ID" value="MCG4611785.1"/>
    <property type="molecule type" value="Genomic_DNA"/>
</dbReference>
<dbReference type="Gene3D" id="2.60.120.260">
    <property type="entry name" value="Galactose-binding domain-like"/>
    <property type="match status" value="1"/>
</dbReference>
<dbReference type="RefSeq" id="WP_237967133.1">
    <property type="nucleotide sequence ID" value="NZ_JAKNHQ010000023.1"/>
</dbReference>
<dbReference type="InterPro" id="IPR013783">
    <property type="entry name" value="Ig-like_fold"/>
</dbReference>
<evidence type="ECO:0000313" key="3">
    <source>
        <dbReference type="EMBL" id="MCG4611785.1"/>
    </source>
</evidence>
<dbReference type="SUPFAM" id="SSF48208">
    <property type="entry name" value="Six-hairpin glycosidases"/>
    <property type="match status" value="1"/>
</dbReference>
<organism evidence="3 4">
    <name type="scientific">Anaeromassilibacillus senegalensis</name>
    <dbReference type="NCBI Taxonomy" id="1673717"/>
    <lineage>
        <taxon>Bacteria</taxon>
        <taxon>Bacillati</taxon>
        <taxon>Bacillota</taxon>
        <taxon>Clostridia</taxon>
        <taxon>Eubacteriales</taxon>
        <taxon>Acutalibacteraceae</taxon>
        <taxon>Anaeromassilibacillus</taxon>
    </lineage>
</organism>
<feature type="signal peptide" evidence="1">
    <location>
        <begin position="1"/>
        <end position="23"/>
    </location>
</feature>
<name>A0ABS9MLS4_9FIRM</name>
<proteinExistence type="predicted"/>
<protein>
    <submittedName>
        <fullName evidence="3">Cadherin-like beta sandwich domain-containing protein</fullName>
    </submittedName>
</protein>
<evidence type="ECO:0000259" key="2">
    <source>
        <dbReference type="Pfam" id="PF12733"/>
    </source>
</evidence>
<gene>
    <name evidence="3" type="ORF">L0P57_12690</name>
</gene>
<keyword evidence="1" id="KW-0732">Signal</keyword>
<reference evidence="3 4" key="1">
    <citation type="submission" date="2022-01" db="EMBL/GenBank/DDBJ databases">
        <title>Collection of gut derived symbiotic bacterial strains cultured from healthy donors.</title>
        <authorList>
            <person name="Lin H."/>
            <person name="Kohout C."/>
            <person name="Waligurski E."/>
            <person name="Pamer E.G."/>
        </authorList>
    </citation>
    <scope>NUCLEOTIDE SEQUENCE [LARGE SCALE GENOMIC DNA]</scope>
    <source>
        <strain evidence="3 4">DFI.7.58</strain>
    </source>
</reference>
<comment type="caution">
    <text evidence="3">The sequence shown here is derived from an EMBL/GenBank/DDBJ whole genome shotgun (WGS) entry which is preliminary data.</text>
</comment>
<evidence type="ECO:0000256" key="1">
    <source>
        <dbReference type="SAM" id="SignalP"/>
    </source>
</evidence>
<accession>A0ABS9MLS4</accession>
<keyword evidence="4" id="KW-1185">Reference proteome</keyword>
<feature type="chain" id="PRO_5047528651" evidence="1">
    <location>
        <begin position="24"/>
        <end position="1830"/>
    </location>
</feature>